<evidence type="ECO:0000313" key="1">
    <source>
        <dbReference type="EMBL" id="KAB2100707.1"/>
    </source>
</evidence>
<proteinExistence type="predicted"/>
<keyword evidence="2" id="KW-1185">Reference proteome</keyword>
<dbReference type="Proteomes" id="UP000293547">
    <property type="component" value="Unassembled WGS sequence"/>
</dbReference>
<evidence type="ECO:0000313" key="2">
    <source>
        <dbReference type="Proteomes" id="UP000293547"/>
    </source>
</evidence>
<accession>A0ACB6F8E9</accession>
<reference evidence="1 2" key="1">
    <citation type="journal article" date="2019" name="bioRxiv">
        <title>Genomics, evolutionary history and diagnostics of the Alternaria alternata species group including apple and Asian pear pathotypes.</title>
        <authorList>
            <person name="Armitage A.D."/>
            <person name="Cockerton H.M."/>
            <person name="Sreenivasaprasad S."/>
            <person name="Woodhall J.W."/>
            <person name="Lane C.R."/>
            <person name="Harrison R.J."/>
            <person name="Clarkson J.P."/>
        </authorList>
    </citation>
    <scope>NUCLEOTIDE SEQUENCE [LARGE SCALE GENOMIC DNA]</scope>
    <source>
        <strain evidence="1 2">FERA 650</strain>
    </source>
</reference>
<protein>
    <submittedName>
        <fullName evidence="1">Uncharacterized protein</fullName>
    </submittedName>
</protein>
<gene>
    <name evidence="1" type="ORF">AG0111_0g10906</name>
</gene>
<dbReference type="EMBL" id="PDWZ02000012">
    <property type="protein sequence ID" value="KAB2100707.1"/>
    <property type="molecule type" value="Genomic_DNA"/>
</dbReference>
<name>A0ACB6F8E9_9PLEO</name>
<sequence>MSLVTLSLASWTTLRVQTDWTPHEKEKAQVTAISGLNLTDLIYQQ</sequence>
<comment type="caution">
    <text evidence="1">The sequence shown here is derived from an EMBL/GenBank/DDBJ whole genome shotgun (WGS) entry which is preliminary data.</text>
</comment>
<organism evidence="1 2">
    <name type="scientific">Alternaria gaisen</name>
    <dbReference type="NCBI Taxonomy" id="167740"/>
    <lineage>
        <taxon>Eukaryota</taxon>
        <taxon>Fungi</taxon>
        <taxon>Dikarya</taxon>
        <taxon>Ascomycota</taxon>
        <taxon>Pezizomycotina</taxon>
        <taxon>Dothideomycetes</taxon>
        <taxon>Pleosporomycetidae</taxon>
        <taxon>Pleosporales</taxon>
        <taxon>Pleosporineae</taxon>
        <taxon>Pleosporaceae</taxon>
        <taxon>Alternaria</taxon>
        <taxon>Alternaria sect. Alternaria</taxon>
    </lineage>
</organism>